<comment type="caution">
    <text evidence="2">The sequence shown here is derived from an EMBL/GenBank/DDBJ whole genome shotgun (WGS) entry which is preliminary data.</text>
</comment>
<organism evidence="2 3">
    <name type="scientific">Dentipellis fragilis</name>
    <dbReference type="NCBI Taxonomy" id="205917"/>
    <lineage>
        <taxon>Eukaryota</taxon>
        <taxon>Fungi</taxon>
        <taxon>Dikarya</taxon>
        <taxon>Basidiomycota</taxon>
        <taxon>Agaricomycotina</taxon>
        <taxon>Agaricomycetes</taxon>
        <taxon>Russulales</taxon>
        <taxon>Hericiaceae</taxon>
        <taxon>Dentipellis</taxon>
    </lineage>
</organism>
<evidence type="ECO:0000313" key="3">
    <source>
        <dbReference type="Proteomes" id="UP000298327"/>
    </source>
</evidence>
<feature type="region of interest" description="Disordered" evidence="1">
    <location>
        <begin position="105"/>
        <end position="192"/>
    </location>
</feature>
<reference evidence="2 3" key="1">
    <citation type="submission" date="2019-02" db="EMBL/GenBank/DDBJ databases">
        <title>Genome sequencing of the rare red list fungi Dentipellis fragilis.</title>
        <authorList>
            <person name="Buettner E."/>
            <person name="Kellner H."/>
        </authorList>
    </citation>
    <scope>NUCLEOTIDE SEQUENCE [LARGE SCALE GENOMIC DNA]</scope>
    <source>
        <strain evidence="2 3">DSM 105465</strain>
    </source>
</reference>
<sequence>MPGRGLRTVVLNATRSILALSPPVLAWTRARCGPTFSEKMGFLGPRGRPKNASESPLLPNLALLPKFAPPHHVRDRARRAAKRVPERNRHLRTAWDTTFWLGQGRPLAGERVPDQNSISVRSGARRAGRPPPRPPGLAKNPSKFIWGPPDRRAGPSALPVAPDAPLPPLPSPPSRTTSDASRDLPPPPLVTPHCYSASRHVILRVPGHALNGLADTATVSHHH</sequence>
<dbReference type="EMBL" id="SEOQ01000826">
    <property type="protein sequence ID" value="TFY56458.1"/>
    <property type="molecule type" value="Genomic_DNA"/>
</dbReference>
<evidence type="ECO:0000313" key="2">
    <source>
        <dbReference type="EMBL" id="TFY56458.1"/>
    </source>
</evidence>
<proteinExistence type="predicted"/>
<gene>
    <name evidence="2" type="ORF">EVG20_g8915</name>
</gene>
<evidence type="ECO:0000256" key="1">
    <source>
        <dbReference type="SAM" id="MobiDB-lite"/>
    </source>
</evidence>
<feature type="compositionally biased region" description="Pro residues" evidence="1">
    <location>
        <begin position="162"/>
        <end position="173"/>
    </location>
</feature>
<dbReference type="Proteomes" id="UP000298327">
    <property type="component" value="Unassembled WGS sequence"/>
</dbReference>
<protein>
    <submittedName>
        <fullName evidence="2">Uncharacterized protein</fullName>
    </submittedName>
</protein>
<dbReference type="AlphaFoldDB" id="A0A4Y9Y3F3"/>
<accession>A0A4Y9Y3F3</accession>
<keyword evidence="3" id="KW-1185">Reference proteome</keyword>
<name>A0A4Y9Y3F3_9AGAM</name>